<evidence type="ECO:0000313" key="1">
    <source>
        <dbReference type="EMBL" id="GAA0571593.1"/>
    </source>
</evidence>
<accession>A0ABN1EQ26</accession>
<dbReference type="RefSeq" id="WP_166934162.1">
    <property type="nucleotide sequence ID" value="NZ_BAAADD010000005.1"/>
</dbReference>
<protein>
    <submittedName>
        <fullName evidence="1">Uncharacterized protein</fullName>
    </submittedName>
</protein>
<sequence length="343" mass="36417">MANDRQVIQYMSPAELVGLMNAAGVVTVHETVMSDGKPVIHAAVNVANAETGEKLPGGLPFSVVMFKGPNEPGYSNIAIGTIVPASELKVVLPRDYFNFCNQRFRFTRVFPVDEKSFVIQMDLVLKNATREYVKFSFGLWGALFSQMLFELMGRGRESLIAAAQAYAEAHTDFAQQIATTPEAAIAEPVAAELPVAVPAETVTDLPADTDAVLPLDAEAIIPVEIELPAANEVADDVPAEETVEATVEIVTADKPAEEIVAEQETSDVPAEILVEPSEAVVEPAEATAEAAVEEAVEPVGEPELSIAAGPTIEPAPEADIVVHAAEVTEPAGEHEEAKELEPA</sequence>
<gene>
    <name evidence="1" type="ORF">GCM10008942_20360</name>
</gene>
<comment type="caution">
    <text evidence="1">The sequence shown here is derived from an EMBL/GenBank/DDBJ whole genome shotgun (WGS) entry which is preliminary data.</text>
</comment>
<dbReference type="Proteomes" id="UP001499951">
    <property type="component" value="Unassembled WGS sequence"/>
</dbReference>
<organism evidence="1 2">
    <name type="scientific">Rhizomicrobium electricum</name>
    <dbReference type="NCBI Taxonomy" id="480070"/>
    <lineage>
        <taxon>Bacteria</taxon>
        <taxon>Pseudomonadati</taxon>
        <taxon>Pseudomonadota</taxon>
        <taxon>Alphaproteobacteria</taxon>
        <taxon>Micropepsales</taxon>
        <taxon>Micropepsaceae</taxon>
        <taxon>Rhizomicrobium</taxon>
    </lineage>
</organism>
<proteinExistence type="predicted"/>
<evidence type="ECO:0000313" key="2">
    <source>
        <dbReference type="Proteomes" id="UP001499951"/>
    </source>
</evidence>
<keyword evidence="2" id="KW-1185">Reference proteome</keyword>
<name>A0ABN1EQ26_9PROT</name>
<dbReference type="EMBL" id="BAAADD010000005">
    <property type="protein sequence ID" value="GAA0571593.1"/>
    <property type="molecule type" value="Genomic_DNA"/>
</dbReference>
<reference evidence="1 2" key="1">
    <citation type="journal article" date="2019" name="Int. J. Syst. Evol. Microbiol.">
        <title>The Global Catalogue of Microorganisms (GCM) 10K type strain sequencing project: providing services to taxonomists for standard genome sequencing and annotation.</title>
        <authorList>
            <consortium name="The Broad Institute Genomics Platform"/>
            <consortium name="The Broad Institute Genome Sequencing Center for Infectious Disease"/>
            <person name="Wu L."/>
            <person name="Ma J."/>
        </authorList>
    </citation>
    <scope>NUCLEOTIDE SEQUENCE [LARGE SCALE GENOMIC DNA]</scope>
    <source>
        <strain evidence="1 2">JCM 15089</strain>
    </source>
</reference>